<accession>A0ABW1JI98</accession>
<dbReference type="EMBL" id="JBHSRD010000004">
    <property type="protein sequence ID" value="MFC6008403.1"/>
    <property type="molecule type" value="Genomic_DNA"/>
</dbReference>
<dbReference type="PANTHER" id="PTHR40277">
    <property type="entry name" value="BLL5419 PROTEIN"/>
    <property type="match status" value="1"/>
</dbReference>
<feature type="transmembrane region" description="Helical" evidence="6">
    <location>
        <begin position="150"/>
        <end position="172"/>
    </location>
</feature>
<evidence type="ECO:0000256" key="4">
    <source>
        <dbReference type="ARBA" id="ARBA00022989"/>
    </source>
</evidence>
<evidence type="ECO:0000256" key="1">
    <source>
        <dbReference type="ARBA" id="ARBA00004651"/>
    </source>
</evidence>
<dbReference type="InterPro" id="IPR022791">
    <property type="entry name" value="L-PG_synthase/AglD"/>
</dbReference>
<protein>
    <submittedName>
        <fullName evidence="7">Lysylphosphatidylglycerol synthase domain-containing protein</fullName>
    </submittedName>
</protein>
<dbReference type="Pfam" id="PF03706">
    <property type="entry name" value="LPG_synthase_TM"/>
    <property type="match status" value="1"/>
</dbReference>
<sequence>MSRTAGRWLRVAGGAAILAALLWQVGAGPFVDGLRTVDARALAVALAIGAITTACCAWRWTLVAHGHGIHVPFRAAAPAYYRSQFLNATLPGGVLGDVERAVRHGRAVAAIGRSTRAVVWERTAGQGVQLALAVGVLLLAPSVLRPHVPVPARGLAVGAAVVLALAVCAAATRTRAARAAAVVALTSTVAVGGHVAVFLVAARTAGSQAPVSQLLPLALVVLVAMGIPLNVAGWGPREGVAAWAFAAAGLGAAQGISTAVVYGVMALVASLPGLLVLLVDGLRGRAAALPSLPEAVHG</sequence>
<keyword evidence="2" id="KW-1003">Cell membrane</keyword>
<keyword evidence="8" id="KW-1185">Reference proteome</keyword>
<evidence type="ECO:0000256" key="3">
    <source>
        <dbReference type="ARBA" id="ARBA00022692"/>
    </source>
</evidence>
<feature type="transmembrane region" description="Helical" evidence="6">
    <location>
        <begin position="240"/>
        <end position="256"/>
    </location>
</feature>
<dbReference type="Proteomes" id="UP001596189">
    <property type="component" value="Unassembled WGS sequence"/>
</dbReference>
<feature type="transmembrane region" description="Helical" evidence="6">
    <location>
        <begin position="123"/>
        <end position="144"/>
    </location>
</feature>
<feature type="transmembrane region" description="Helical" evidence="6">
    <location>
        <begin position="214"/>
        <end position="233"/>
    </location>
</feature>
<evidence type="ECO:0000256" key="6">
    <source>
        <dbReference type="SAM" id="Phobius"/>
    </source>
</evidence>
<dbReference type="RefSeq" id="WP_345714901.1">
    <property type="nucleotide sequence ID" value="NZ_BAABFP010000002.1"/>
</dbReference>
<evidence type="ECO:0000313" key="7">
    <source>
        <dbReference type="EMBL" id="MFC6008403.1"/>
    </source>
</evidence>
<organism evidence="7 8">
    <name type="scientific">Angustibacter luteus</name>
    <dbReference type="NCBI Taxonomy" id="658456"/>
    <lineage>
        <taxon>Bacteria</taxon>
        <taxon>Bacillati</taxon>
        <taxon>Actinomycetota</taxon>
        <taxon>Actinomycetes</taxon>
        <taxon>Kineosporiales</taxon>
        <taxon>Kineosporiaceae</taxon>
    </lineage>
</organism>
<gene>
    <name evidence="7" type="ORF">ACFQDO_14795</name>
</gene>
<keyword evidence="4 6" id="KW-1133">Transmembrane helix</keyword>
<proteinExistence type="predicted"/>
<comment type="subcellular location">
    <subcellularLocation>
        <location evidence="1">Cell membrane</location>
        <topology evidence="1">Multi-pass membrane protein</topology>
    </subcellularLocation>
</comment>
<reference evidence="8" key="1">
    <citation type="journal article" date="2019" name="Int. J. Syst. Evol. Microbiol.">
        <title>The Global Catalogue of Microorganisms (GCM) 10K type strain sequencing project: providing services to taxonomists for standard genome sequencing and annotation.</title>
        <authorList>
            <consortium name="The Broad Institute Genomics Platform"/>
            <consortium name="The Broad Institute Genome Sequencing Center for Infectious Disease"/>
            <person name="Wu L."/>
            <person name="Ma J."/>
        </authorList>
    </citation>
    <scope>NUCLEOTIDE SEQUENCE [LARGE SCALE GENOMIC DNA]</scope>
    <source>
        <strain evidence="8">KACC 14249</strain>
    </source>
</reference>
<keyword evidence="3 6" id="KW-0812">Transmembrane</keyword>
<evidence type="ECO:0000313" key="8">
    <source>
        <dbReference type="Proteomes" id="UP001596189"/>
    </source>
</evidence>
<name>A0ABW1JI98_9ACTN</name>
<feature type="transmembrane region" description="Helical" evidence="6">
    <location>
        <begin position="179"/>
        <end position="202"/>
    </location>
</feature>
<comment type="caution">
    <text evidence="7">The sequence shown here is derived from an EMBL/GenBank/DDBJ whole genome shotgun (WGS) entry which is preliminary data.</text>
</comment>
<feature type="transmembrane region" description="Helical" evidence="6">
    <location>
        <begin position="43"/>
        <end position="62"/>
    </location>
</feature>
<evidence type="ECO:0000256" key="2">
    <source>
        <dbReference type="ARBA" id="ARBA00022475"/>
    </source>
</evidence>
<dbReference type="PANTHER" id="PTHR40277:SF1">
    <property type="entry name" value="BLL5419 PROTEIN"/>
    <property type="match status" value="1"/>
</dbReference>
<keyword evidence="5 6" id="KW-0472">Membrane</keyword>
<evidence type="ECO:0000256" key="5">
    <source>
        <dbReference type="ARBA" id="ARBA00023136"/>
    </source>
</evidence>